<dbReference type="RefSeq" id="XP_067802294.1">
    <property type="nucleotide sequence ID" value="XM_067948143.1"/>
</dbReference>
<dbReference type="KEGG" id="bdw:94337424"/>
<keyword evidence="2" id="KW-1185">Reference proteome</keyword>
<dbReference type="InterPro" id="IPR036322">
    <property type="entry name" value="WD40_repeat_dom_sf"/>
</dbReference>
<accession>A0AAD9PIJ3</accession>
<protein>
    <submittedName>
        <fullName evidence="1">Bifunctional WD40-YVTN repeat-like-containing domain superfamily/WD40-repeat-containing domain superfamily/PX domain superfamily</fullName>
    </submittedName>
</protein>
<organism evidence="1 2">
    <name type="scientific">Babesia duncani</name>
    <dbReference type="NCBI Taxonomy" id="323732"/>
    <lineage>
        <taxon>Eukaryota</taxon>
        <taxon>Sar</taxon>
        <taxon>Alveolata</taxon>
        <taxon>Apicomplexa</taxon>
        <taxon>Aconoidasida</taxon>
        <taxon>Piroplasmida</taxon>
        <taxon>Babesiidae</taxon>
        <taxon>Babesia</taxon>
    </lineage>
</organism>
<evidence type="ECO:0000313" key="2">
    <source>
        <dbReference type="Proteomes" id="UP001214638"/>
    </source>
</evidence>
<dbReference type="GeneID" id="94337424"/>
<gene>
    <name evidence="1" type="ORF">BdWA1_003127</name>
</gene>
<dbReference type="Proteomes" id="UP001214638">
    <property type="component" value="Unassembled WGS sequence"/>
</dbReference>
<dbReference type="GO" id="GO:0035091">
    <property type="term" value="F:phosphatidylinositol binding"/>
    <property type="evidence" value="ECO:0007669"/>
    <property type="project" value="InterPro"/>
</dbReference>
<dbReference type="Gene3D" id="2.130.10.10">
    <property type="entry name" value="YVTN repeat-like/Quinoprotein amine dehydrogenase"/>
    <property type="match status" value="1"/>
</dbReference>
<dbReference type="AlphaFoldDB" id="A0AAD9PIJ3"/>
<dbReference type="SUPFAM" id="SSF50978">
    <property type="entry name" value="WD40 repeat-like"/>
    <property type="match status" value="1"/>
</dbReference>
<reference evidence="1" key="1">
    <citation type="journal article" date="2023" name="Nat. Microbiol.">
        <title>Babesia duncani multi-omics identifies virulence factors and drug targets.</title>
        <authorList>
            <person name="Singh P."/>
            <person name="Lonardi S."/>
            <person name="Liang Q."/>
            <person name="Vydyam P."/>
            <person name="Khabirova E."/>
            <person name="Fang T."/>
            <person name="Gihaz S."/>
            <person name="Thekkiniath J."/>
            <person name="Munshi M."/>
            <person name="Abel S."/>
            <person name="Ciampossin L."/>
            <person name="Batugedara G."/>
            <person name="Gupta M."/>
            <person name="Lu X.M."/>
            <person name="Lenz T."/>
            <person name="Chakravarty S."/>
            <person name="Cornillot E."/>
            <person name="Hu Y."/>
            <person name="Ma W."/>
            <person name="Gonzalez L.M."/>
            <person name="Sanchez S."/>
            <person name="Estrada K."/>
            <person name="Sanchez-Flores A."/>
            <person name="Montero E."/>
            <person name="Harb O.S."/>
            <person name="Le Roch K.G."/>
            <person name="Mamoun C.B."/>
        </authorList>
    </citation>
    <scope>NUCLEOTIDE SEQUENCE</scope>
    <source>
        <strain evidence="1">WA1</strain>
    </source>
</reference>
<proteinExistence type="predicted"/>
<name>A0AAD9PIJ3_9APIC</name>
<dbReference type="EMBL" id="JALLKP010000004">
    <property type="protein sequence ID" value="KAK2195451.1"/>
    <property type="molecule type" value="Genomic_DNA"/>
</dbReference>
<evidence type="ECO:0000313" key="1">
    <source>
        <dbReference type="EMBL" id="KAK2195451.1"/>
    </source>
</evidence>
<dbReference type="InterPro" id="IPR015943">
    <property type="entry name" value="WD40/YVTN_repeat-like_dom_sf"/>
</dbReference>
<sequence>MDLSSLGCLVKPSETNRFCYRICMRHKNEKWELLKSFADFERLQEILVDLEYCDIPLLPDVNFSAGLDALAEIHNAHECLTEFLIAEYLGGTESYNLAVSDVIVLEKEKLLIVSYEEKTVLSKIGRMWSIIEPEVIGSVRIFSYGMCMQTLNKILEEDPYSGYNVLHESSFIFKIRCMAFDAKRRMLFLANGNGQVERYTLELEPVDLKFVDSLTLHSEAIMSIDIRGDYYYTSSYDDSIRKVDISSNKPVGGGKLTRRLNGDKLMTATVLGDDLMLLGTCDNKLFTYSMAGELPNFVDCFNAPLPNTIRRIISTSKNVFVAHGNCVSCFPFTKTSIKKPVEQGDVIELNGLSSGSSNAFTLSVSTPLKIRSAQFSIADTCSFFYANEVYDVIICTENKRLYASYNVSTFLDVCRLQESVAIWCLVTGKMLYSWIAHRNEVCFSLFIKDDLASLQFKIVQA</sequence>
<comment type="caution">
    <text evidence="1">The sequence shown here is derived from an EMBL/GenBank/DDBJ whole genome shotgun (WGS) entry which is preliminary data.</text>
</comment>
<dbReference type="SUPFAM" id="SSF64268">
    <property type="entry name" value="PX domain"/>
    <property type="match status" value="1"/>
</dbReference>
<dbReference type="InterPro" id="IPR036871">
    <property type="entry name" value="PX_dom_sf"/>
</dbReference>